<keyword evidence="2" id="KW-1185">Reference proteome</keyword>
<dbReference type="EMBL" id="KV425888">
    <property type="protein sequence ID" value="KZW02410.1"/>
    <property type="molecule type" value="Genomic_DNA"/>
</dbReference>
<organism evidence="1 2">
    <name type="scientific">Exidia glandulosa HHB12029</name>
    <dbReference type="NCBI Taxonomy" id="1314781"/>
    <lineage>
        <taxon>Eukaryota</taxon>
        <taxon>Fungi</taxon>
        <taxon>Dikarya</taxon>
        <taxon>Basidiomycota</taxon>
        <taxon>Agaricomycotina</taxon>
        <taxon>Agaricomycetes</taxon>
        <taxon>Auriculariales</taxon>
        <taxon>Exidiaceae</taxon>
        <taxon>Exidia</taxon>
    </lineage>
</organism>
<protein>
    <submittedName>
        <fullName evidence="1">Uncharacterized protein</fullName>
    </submittedName>
</protein>
<proteinExistence type="predicted"/>
<evidence type="ECO:0000313" key="2">
    <source>
        <dbReference type="Proteomes" id="UP000077266"/>
    </source>
</evidence>
<dbReference type="InParanoid" id="A0A166BM86"/>
<sequence length="149" mass="16237">MALVAQRGVQRSARALCQVQALPSTWLLAACHCTCVEVAYESNSRVRIHPPIDLTITRTKTGRISTSKSCFGDPRPAGLALFARMGVPTNTKCRHLIRSTSSVRWAVRARVYQTFPSARCFPSCSCGRWSLLRVGLIAPGAVSDQVPPP</sequence>
<dbReference type="Proteomes" id="UP000077266">
    <property type="component" value="Unassembled WGS sequence"/>
</dbReference>
<gene>
    <name evidence="1" type="ORF">EXIGLDRAFT_456801</name>
</gene>
<dbReference type="AlphaFoldDB" id="A0A166BM86"/>
<dbReference type="PROSITE" id="PS51257">
    <property type="entry name" value="PROKAR_LIPOPROTEIN"/>
    <property type="match status" value="1"/>
</dbReference>
<name>A0A166BM86_EXIGL</name>
<reference evidence="1 2" key="1">
    <citation type="journal article" date="2016" name="Mol. Biol. Evol.">
        <title>Comparative Genomics of Early-Diverging Mushroom-Forming Fungi Provides Insights into the Origins of Lignocellulose Decay Capabilities.</title>
        <authorList>
            <person name="Nagy L.G."/>
            <person name="Riley R."/>
            <person name="Tritt A."/>
            <person name="Adam C."/>
            <person name="Daum C."/>
            <person name="Floudas D."/>
            <person name="Sun H."/>
            <person name="Yadav J.S."/>
            <person name="Pangilinan J."/>
            <person name="Larsson K.H."/>
            <person name="Matsuura K."/>
            <person name="Barry K."/>
            <person name="Labutti K."/>
            <person name="Kuo R."/>
            <person name="Ohm R.A."/>
            <person name="Bhattacharya S.S."/>
            <person name="Shirouzu T."/>
            <person name="Yoshinaga Y."/>
            <person name="Martin F.M."/>
            <person name="Grigoriev I.V."/>
            <person name="Hibbett D.S."/>
        </authorList>
    </citation>
    <scope>NUCLEOTIDE SEQUENCE [LARGE SCALE GENOMIC DNA]</scope>
    <source>
        <strain evidence="1 2">HHB12029</strain>
    </source>
</reference>
<evidence type="ECO:0000313" key="1">
    <source>
        <dbReference type="EMBL" id="KZW02410.1"/>
    </source>
</evidence>
<accession>A0A166BM86</accession>